<dbReference type="GO" id="GO:0008270">
    <property type="term" value="F:zinc ion binding"/>
    <property type="evidence" value="ECO:0007669"/>
    <property type="project" value="UniProtKB-KW"/>
</dbReference>
<dbReference type="GO" id="GO:0003676">
    <property type="term" value="F:nucleic acid binding"/>
    <property type="evidence" value="ECO:0007669"/>
    <property type="project" value="InterPro"/>
</dbReference>
<comment type="caution">
    <text evidence="3">The sequence shown here is derived from an EMBL/GenBank/DDBJ whole genome shotgun (WGS) entry which is preliminary data.</text>
</comment>
<proteinExistence type="predicted"/>
<accession>A0A8H7QFT4</accession>
<dbReference type="SUPFAM" id="SSF57756">
    <property type="entry name" value="Retrovirus zinc finger-like domains"/>
    <property type="match status" value="2"/>
</dbReference>
<dbReference type="AlphaFoldDB" id="A0A8H7QFT4"/>
<dbReference type="PANTHER" id="PTHR23002">
    <property type="entry name" value="ZINC FINGER CCHC DOMAIN CONTAINING PROTEIN"/>
    <property type="match status" value="1"/>
</dbReference>
<dbReference type="InterPro" id="IPR001878">
    <property type="entry name" value="Znf_CCHC"/>
</dbReference>
<dbReference type="InterPro" id="IPR051714">
    <property type="entry name" value="Znf_CCHC_NABP"/>
</dbReference>
<dbReference type="EMBL" id="JAEPRD010000439">
    <property type="protein sequence ID" value="KAG2191299.1"/>
    <property type="molecule type" value="Genomic_DNA"/>
</dbReference>
<dbReference type="SMART" id="SM00343">
    <property type="entry name" value="ZnF_C2HC"/>
    <property type="match status" value="4"/>
</dbReference>
<dbReference type="OrthoDB" id="2280262at2759"/>
<organism evidence="3 4">
    <name type="scientific">Mucor saturninus</name>
    <dbReference type="NCBI Taxonomy" id="64648"/>
    <lineage>
        <taxon>Eukaryota</taxon>
        <taxon>Fungi</taxon>
        <taxon>Fungi incertae sedis</taxon>
        <taxon>Mucoromycota</taxon>
        <taxon>Mucoromycotina</taxon>
        <taxon>Mucoromycetes</taxon>
        <taxon>Mucorales</taxon>
        <taxon>Mucorineae</taxon>
        <taxon>Mucoraceae</taxon>
        <taxon>Mucor</taxon>
    </lineage>
</organism>
<evidence type="ECO:0000313" key="3">
    <source>
        <dbReference type="EMBL" id="KAG2191299.1"/>
    </source>
</evidence>
<keyword evidence="1" id="KW-0863">Zinc-finger</keyword>
<keyword evidence="1" id="KW-0862">Zinc</keyword>
<name>A0A8H7QFT4_9FUNG</name>
<reference evidence="3" key="1">
    <citation type="submission" date="2020-12" db="EMBL/GenBank/DDBJ databases">
        <title>Metabolic potential, ecology and presence of endohyphal bacteria is reflected in genomic diversity of Mucoromycotina.</title>
        <authorList>
            <person name="Muszewska A."/>
            <person name="Okrasinska A."/>
            <person name="Steczkiewicz K."/>
            <person name="Drgas O."/>
            <person name="Orlowska M."/>
            <person name="Perlinska-Lenart U."/>
            <person name="Aleksandrzak-Piekarczyk T."/>
            <person name="Szatraj K."/>
            <person name="Zielenkiewicz U."/>
            <person name="Pilsyk S."/>
            <person name="Malc E."/>
            <person name="Mieczkowski P."/>
            <person name="Kruszewska J.S."/>
            <person name="Biernat P."/>
            <person name="Pawlowska J."/>
        </authorList>
    </citation>
    <scope>NUCLEOTIDE SEQUENCE</scope>
    <source>
        <strain evidence="3">WA0000017839</strain>
    </source>
</reference>
<protein>
    <recommendedName>
        <fullName evidence="2">CCHC-type domain-containing protein</fullName>
    </recommendedName>
</protein>
<dbReference type="Gene3D" id="4.10.60.10">
    <property type="entry name" value="Zinc finger, CCHC-type"/>
    <property type="match status" value="2"/>
</dbReference>
<evidence type="ECO:0000259" key="2">
    <source>
        <dbReference type="PROSITE" id="PS50158"/>
    </source>
</evidence>
<keyword evidence="1" id="KW-0479">Metal-binding</keyword>
<sequence length="639" mass="70298">MHNSWASVAARGTSQKVIRPLHVLNQKDSPFQPQSKVIYESDDLDCILRMQKATAIVKQALTPDSVLFSFSASLISHRTEAYKLIESQCGAVHGFRPTSNFGSNSNGDLLIEAKFVDDSGAEKAVSTGVTVKDKVIKGTYSSDPVEYSLVHVKMSLLYVPDQEDFLEHLMSSLLFYGQVLQVKEYTCGGYLEGELSVVLNTSCGYDDDLGNHYANEPLTNNLYLHVWDCFASASFKGASTVCHWCHHAGHVRSKCPELAKMKCFSCQCLGHTAKFCKKKNSVRVPTDVASNEAVIKPPTILVPSGSDSDTDLSDISMSSKFVQSGSLALKYATTVDTVPMEFDEPDIISSATPPRPKRIVKLHVDLEIQILARKAAAIVRQAWTPGSVLFSFPARLFKVRAEAYTAIEASCGKIAGVRPISMYGGKSTGHLLVEVTFSNPENTTKAVSKGVMVGELCFNASPSQDGLSNTNLVHVKLSMLRIPDEENFAADLKRSLKYYGKVYQIKKFTYHGFFEGEVSVLLDVSEGYQNDLGETLKAQPLSNSLYLEQWDCFAAASFKGAFPVCHWCKMAGHLRKDCPELAKRVCFSCNGHGHTAKFCKAKKMNSDAVDLHEYLRSCNRTKDDGANTPLAADDGIRFR</sequence>
<feature type="domain" description="CCHC-type" evidence="2">
    <location>
        <begin position="565"/>
        <end position="580"/>
    </location>
</feature>
<dbReference type="PROSITE" id="PS50158">
    <property type="entry name" value="ZF_CCHC"/>
    <property type="match status" value="1"/>
</dbReference>
<keyword evidence="4" id="KW-1185">Reference proteome</keyword>
<dbReference type="Proteomes" id="UP000603453">
    <property type="component" value="Unassembled WGS sequence"/>
</dbReference>
<evidence type="ECO:0000256" key="1">
    <source>
        <dbReference type="PROSITE-ProRule" id="PRU00047"/>
    </source>
</evidence>
<evidence type="ECO:0000313" key="4">
    <source>
        <dbReference type="Proteomes" id="UP000603453"/>
    </source>
</evidence>
<dbReference type="InterPro" id="IPR036875">
    <property type="entry name" value="Znf_CCHC_sf"/>
</dbReference>
<gene>
    <name evidence="3" type="ORF">INT47_013277</name>
</gene>